<feature type="domain" description="DUF6630" evidence="2">
    <location>
        <begin position="81"/>
        <end position="230"/>
    </location>
</feature>
<dbReference type="OrthoDB" id="1079443at2"/>
<dbReference type="AlphaFoldDB" id="A0A379F2Q7"/>
<evidence type="ECO:0000313" key="4">
    <source>
        <dbReference type="Proteomes" id="UP000254235"/>
    </source>
</evidence>
<organism evidence="3 4">
    <name type="scientific">Prevotella pallens</name>
    <dbReference type="NCBI Taxonomy" id="60133"/>
    <lineage>
        <taxon>Bacteria</taxon>
        <taxon>Pseudomonadati</taxon>
        <taxon>Bacteroidota</taxon>
        <taxon>Bacteroidia</taxon>
        <taxon>Bacteroidales</taxon>
        <taxon>Prevotellaceae</taxon>
        <taxon>Prevotella</taxon>
    </lineage>
</organism>
<accession>A0A379F2Q7</accession>
<gene>
    <name evidence="3" type="ORF">NCTC13043_01559</name>
</gene>
<dbReference type="Pfam" id="PF20335">
    <property type="entry name" value="DUF6630"/>
    <property type="match status" value="1"/>
</dbReference>
<feature type="transmembrane region" description="Helical" evidence="1">
    <location>
        <begin position="33"/>
        <end position="56"/>
    </location>
</feature>
<dbReference type="RefSeq" id="WP_115083590.1">
    <property type="nucleotide sequence ID" value="NZ_JABZTW010000004.1"/>
</dbReference>
<keyword evidence="1" id="KW-1133">Transmembrane helix</keyword>
<evidence type="ECO:0000259" key="2">
    <source>
        <dbReference type="Pfam" id="PF20335"/>
    </source>
</evidence>
<protein>
    <recommendedName>
        <fullName evidence="2">DUF6630 domain-containing protein</fullName>
    </recommendedName>
</protein>
<feature type="transmembrane region" description="Helical" evidence="1">
    <location>
        <begin position="5"/>
        <end position="27"/>
    </location>
</feature>
<keyword evidence="1" id="KW-0812">Transmembrane</keyword>
<dbReference type="EMBL" id="UGTP01000001">
    <property type="protein sequence ID" value="SUC12939.1"/>
    <property type="molecule type" value="Genomic_DNA"/>
</dbReference>
<proteinExistence type="predicted"/>
<dbReference type="Proteomes" id="UP000254235">
    <property type="component" value="Unassembled WGS sequence"/>
</dbReference>
<reference evidence="3 4" key="1">
    <citation type="submission" date="2018-06" db="EMBL/GenBank/DDBJ databases">
        <authorList>
            <consortium name="Pathogen Informatics"/>
            <person name="Doyle S."/>
        </authorList>
    </citation>
    <scope>NUCLEOTIDE SEQUENCE [LARGE SCALE GENOMIC DNA]</scope>
    <source>
        <strain evidence="3 4">NCTC13043</strain>
    </source>
</reference>
<sequence>MKDKLISGCFSVAIVIIFIVMLLSAISMIKNGAYIKGGFLLFTVLLVVIPVLIGLFSKSKKNADKEQHIPQIPVPTTNDKLIELVKCVTNNNAEMVGNVLNMIKDPEGFCKTEIENNPEQPYDYNDYLLDLHRDNNIALLHIVTLYVLGNAKFVVNFDWKDDLETFLYGIRNLKCFKENNLPIDEAALSTLNDIPQQCFYLNEQWKSIGFQTVFIDTNSDEYWVTIVPLSEKI</sequence>
<evidence type="ECO:0000313" key="3">
    <source>
        <dbReference type="EMBL" id="SUC12939.1"/>
    </source>
</evidence>
<keyword evidence="1" id="KW-0472">Membrane</keyword>
<evidence type="ECO:0000256" key="1">
    <source>
        <dbReference type="SAM" id="Phobius"/>
    </source>
</evidence>
<dbReference type="InterPro" id="IPR046582">
    <property type="entry name" value="DUF6630"/>
</dbReference>
<name>A0A379F2Q7_9BACT</name>
<dbReference type="GeneID" id="78571238"/>